<feature type="transmembrane region" description="Helical" evidence="8">
    <location>
        <begin position="123"/>
        <end position="144"/>
    </location>
</feature>
<evidence type="ECO:0000256" key="1">
    <source>
        <dbReference type="ARBA" id="ARBA00004370"/>
    </source>
</evidence>
<dbReference type="InterPro" id="IPR002159">
    <property type="entry name" value="CD36_fam"/>
</dbReference>
<name>A0A8S1JCE5_9CHLO</name>
<dbReference type="GO" id="GO:0005044">
    <property type="term" value="F:scavenger receptor activity"/>
    <property type="evidence" value="ECO:0007669"/>
    <property type="project" value="TreeGrafter"/>
</dbReference>
<dbReference type="Proteomes" id="UP000708148">
    <property type="component" value="Unassembled WGS sequence"/>
</dbReference>
<evidence type="ECO:0000256" key="7">
    <source>
        <dbReference type="SAM" id="MobiDB-lite"/>
    </source>
</evidence>
<keyword evidence="4 8" id="KW-1133">Transmembrane helix</keyword>
<feature type="region of interest" description="Disordered" evidence="7">
    <location>
        <begin position="35"/>
        <end position="116"/>
    </location>
</feature>
<evidence type="ECO:0000313" key="9">
    <source>
        <dbReference type="EMBL" id="CAD7701311.1"/>
    </source>
</evidence>
<keyword evidence="3 8" id="KW-0812">Transmembrane</keyword>
<dbReference type="PANTHER" id="PTHR11923:SF51">
    <property type="entry name" value="LYSOSOME MEMBRANE PROTEIN 2"/>
    <property type="match status" value="1"/>
</dbReference>
<evidence type="ECO:0000256" key="5">
    <source>
        <dbReference type="ARBA" id="ARBA00023136"/>
    </source>
</evidence>
<keyword evidence="6" id="KW-0325">Glycoprotein</keyword>
<dbReference type="PANTHER" id="PTHR11923">
    <property type="entry name" value="SCAVENGER RECEPTOR CLASS B TYPE-1 SR-B1"/>
    <property type="match status" value="1"/>
</dbReference>
<keyword evidence="5 8" id="KW-0472">Membrane</keyword>
<evidence type="ECO:0000256" key="2">
    <source>
        <dbReference type="ARBA" id="ARBA00010532"/>
    </source>
</evidence>
<evidence type="ECO:0000256" key="3">
    <source>
        <dbReference type="ARBA" id="ARBA00022692"/>
    </source>
</evidence>
<evidence type="ECO:0000313" key="10">
    <source>
        <dbReference type="Proteomes" id="UP000708148"/>
    </source>
</evidence>
<dbReference type="PRINTS" id="PR01609">
    <property type="entry name" value="CD36FAMILY"/>
</dbReference>
<dbReference type="OrthoDB" id="195015at2759"/>
<comment type="caution">
    <text evidence="9">The sequence shown here is derived from an EMBL/GenBank/DDBJ whole genome shotgun (WGS) entry which is preliminary data.</text>
</comment>
<organism evidence="9 10">
    <name type="scientific">Ostreobium quekettii</name>
    <dbReference type="NCBI Taxonomy" id="121088"/>
    <lineage>
        <taxon>Eukaryota</taxon>
        <taxon>Viridiplantae</taxon>
        <taxon>Chlorophyta</taxon>
        <taxon>core chlorophytes</taxon>
        <taxon>Ulvophyceae</taxon>
        <taxon>TCBD clade</taxon>
        <taxon>Bryopsidales</taxon>
        <taxon>Ostreobineae</taxon>
        <taxon>Ostreobiaceae</taxon>
        <taxon>Ostreobium</taxon>
    </lineage>
</organism>
<protein>
    <submittedName>
        <fullName evidence="9">Uncharacterized protein</fullName>
    </submittedName>
</protein>
<dbReference type="Pfam" id="PF01130">
    <property type="entry name" value="CD36"/>
    <property type="match status" value="1"/>
</dbReference>
<dbReference type="EMBL" id="CAJHUC010001493">
    <property type="protein sequence ID" value="CAD7701311.1"/>
    <property type="molecule type" value="Genomic_DNA"/>
</dbReference>
<dbReference type="AlphaFoldDB" id="A0A8S1JCE5"/>
<feature type="region of interest" description="Disordered" evidence="7">
    <location>
        <begin position="617"/>
        <end position="666"/>
    </location>
</feature>
<evidence type="ECO:0000256" key="4">
    <source>
        <dbReference type="ARBA" id="ARBA00022989"/>
    </source>
</evidence>
<feature type="transmembrane region" description="Helical" evidence="8">
    <location>
        <begin position="577"/>
        <end position="599"/>
    </location>
</feature>
<sequence length="666" mass="73879">MMVMKRQNASRLLELGDPMDTIALKILEHRLAHPSRARIRKAQHAPQAGDSRSIRPSSPTAPPKATANSRQPTAPRPEAPKPTQQAPRGHSQPTSPPSPIAQPLASARRGTPGGRGMARTCRACAAACGLAVGIAALALAGVYLPGFIDGQLHQGVREYVVMRPQAAEDYYGRFLNNTNEGSTPSYVRFWMFNITNLDEVHKGAKPNVTEMGPYTYRAYFENFGVEFDYAGMMSYRGYTKYIFQPDLSPGVAENDTVVTLNLPFLGALIELKARYKHFHWLMDRISYLIERWGQGKAMGLFMSRRVEELLWGYLDPLLYRLQDYVDVNPEFSLMHNGSVDVALSDELTVINTGAANLTALCNIEQLRGVSNVSSWNNHTEMVRGTDGAHFHPWMADNETMTVWVNELFRAVELSPIGSVEKDGVRLLRYELDPSMANADPRFYQYVEGLFNATSPTVAGPNGPSDQHGLPVYFSLPHYCHAASNLAEGVNGLKCNLTRHELYIDVEPVTGQTWRAAKRLMMSSEFGPDFKSVDAHLNRTILPIFWIEESGEASAAQAEVLNDRVFKIQRLIQMSGQLPIMLAILLGTILLFITIAPFVARKKRWRPKMMWGGQAFAQNGAHTEPGTSDDLEAPLIQRRNGTASQPLPPSPDGSPSNGKLPFQKAMN</sequence>
<comment type="similarity">
    <text evidence="2">Belongs to the CD36 family.</text>
</comment>
<comment type="subcellular location">
    <subcellularLocation>
        <location evidence="1">Membrane</location>
    </subcellularLocation>
</comment>
<keyword evidence="10" id="KW-1185">Reference proteome</keyword>
<dbReference type="GO" id="GO:0016020">
    <property type="term" value="C:membrane"/>
    <property type="evidence" value="ECO:0007669"/>
    <property type="project" value="UniProtKB-SubCell"/>
</dbReference>
<dbReference type="GO" id="GO:0005737">
    <property type="term" value="C:cytoplasm"/>
    <property type="evidence" value="ECO:0007669"/>
    <property type="project" value="TreeGrafter"/>
</dbReference>
<evidence type="ECO:0000256" key="6">
    <source>
        <dbReference type="ARBA" id="ARBA00023180"/>
    </source>
</evidence>
<proteinExistence type="inferred from homology"/>
<reference evidence="9" key="1">
    <citation type="submission" date="2020-12" db="EMBL/GenBank/DDBJ databases">
        <authorList>
            <person name="Iha C."/>
        </authorList>
    </citation>
    <scope>NUCLEOTIDE SEQUENCE</scope>
</reference>
<accession>A0A8S1JCE5</accession>
<evidence type="ECO:0000256" key="8">
    <source>
        <dbReference type="SAM" id="Phobius"/>
    </source>
</evidence>
<gene>
    <name evidence="9" type="ORF">OSTQU699_LOCUS6670</name>
</gene>